<dbReference type="AlphaFoldDB" id="A0A8E2DRR9"/>
<dbReference type="Gene3D" id="1.10.167.10">
    <property type="entry name" value="Regulator of G-protein Signalling 4, domain 2"/>
    <property type="match status" value="1"/>
</dbReference>
<evidence type="ECO:0000313" key="4">
    <source>
        <dbReference type="EMBL" id="OCH94496.1"/>
    </source>
</evidence>
<keyword evidence="2" id="KW-1133">Transmembrane helix</keyword>
<feature type="compositionally biased region" description="Pro residues" evidence="1">
    <location>
        <begin position="363"/>
        <end position="376"/>
    </location>
</feature>
<feature type="domain" description="RGS" evidence="3">
    <location>
        <begin position="156"/>
        <end position="222"/>
    </location>
</feature>
<evidence type="ECO:0000259" key="3">
    <source>
        <dbReference type="Pfam" id="PF00615"/>
    </source>
</evidence>
<evidence type="ECO:0000313" key="5">
    <source>
        <dbReference type="Proteomes" id="UP000250043"/>
    </source>
</evidence>
<dbReference type="Pfam" id="PF00615">
    <property type="entry name" value="RGS"/>
    <property type="match status" value="1"/>
</dbReference>
<dbReference type="OrthoDB" id="3232309at2759"/>
<dbReference type="InterPro" id="IPR016137">
    <property type="entry name" value="RGS"/>
</dbReference>
<keyword evidence="2" id="KW-0812">Transmembrane</keyword>
<dbReference type="PANTHER" id="PTHR39466">
    <property type="entry name" value="RGS DOMAIN-CONTAINING PROTEIN"/>
    <property type="match status" value="1"/>
</dbReference>
<feature type="compositionally biased region" description="Low complexity" evidence="1">
    <location>
        <begin position="119"/>
        <end position="138"/>
    </location>
</feature>
<dbReference type="InterPro" id="IPR036305">
    <property type="entry name" value="RGS_sf"/>
</dbReference>
<keyword evidence="5" id="KW-1185">Reference proteome</keyword>
<feature type="transmembrane region" description="Helical" evidence="2">
    <location>
        <begin position="234"/>
        <end position="258"/>
    </location>
</feature>
<sequence>MARNLCSLGDFEGYLAHREYSLENLHFVVWFQDYRRRFFALPADKQALSPGPTEFNFAMPTPARTAARIAESMHHADVLRRKASVSPVAALLLPAHSPVSPITPITPISQFSSTASAAPSTLSNASRTSSRTSHSAPAQENSPREGPSPALRPHEQPFREECARIVATFFCPGAAEELSLDSALRDAVIRDLTWNTHPDVFLAVYEEIYHSLETISLPRFLAAASVNINLPKQLYWYGVGLAYVLIGVLIALVLITCLPGPAHVSRSWRLFSVPFASLGWMSMYSGWRGFCTEVWSRGNTQLRVWELQELDTEGAAHWDRVLDDAGADHRAPAPVLDIAPPIQADPEDAPAVCAIAPFASAPPDAPDTPGPAPPHAPRARSRPLKRPPPLYIPPAARGAPFRRPPTFGPERVVRDPRIQALHRQVLLDMWWVGFWFNLWFVPLVLAVPGLRRT</sequence>
<dbReference type="EMBL" id="KV722343">
    <property type="protein sequence ID" value="OCH94496.1"/>
    <property type="molecule type" value="Genomic_DNA"/>
</dbReference>
<dbReference type="SUPFAM" id="SSF48097">
    <property type="entry name" value="Regulator of G-protein signaling, RGS"/>
    <property type="match status" value="1"/>
</dbReference>
<evidence type="ECO:0000256" key="2">
    <source>
        <dbReference type="SAM" id="Phobius"/>
    </source>
</evidence>
<dbReference type="InterPro" id="IPR044926">
    <property type="entry name" value="RGS_subdomain_2"/>
</dbReference>
<feature type="region of interest" description="Disordered" evidence="1">
    <location>
        <begin position="119"/>
        <end position="154"/>
    </location>
</feature>
<dbReference type="Proteomes" id="UP000250043">
    <property type="component" value="Unassembled WGS sequence"/>
</dbReference>
<reference evidence="4 5" key="1">
    <citation type="submission" date="2016-07" db="EMBL/GenBank/DDBJ databases">
        <title>Draft genome of the white-rot fungus Obba rivulosa 3A-2.</title>
        <authorList>
            <consortium name="DOE Joint Genome Institute"/>
            <person name="Miettinen O."/>
            <person name="Riley R."/>
            <person name="Acob R."/>
            <person name="Barry K."/>
            <person name="Cullen D."/>
            <person name="De Vries R."/>
            <person name="Hainaut M."/>
            <person name="Hatakka A."/>
            <person name="Henrissat B."/>
            <person name="Hilden K."/>
            <person name="Kuo R."/>
            <person name="Labutti K."/>
            <person name="Lipzen A."/>
            <person name="Makela M.R."/>
            <person name="Sandor L."/>
            <person name="Spatafora J.W."/>
            <person name="Grigoriev I.V."/>
            <person name="Hibbett D.S."/>
        </authorList>
    </citation>
    <scope>NUCLEOTIDE SEQUENCE [LARGE SCALE GENOMIC DNA]</scope>
    <source>
        <strain evidence="4 5">3A-2</strain>
    </source>
</reference>
<keyword evidence="2" id="KW-0472">Membrane</keyword>
<gene>
    <name evidence="4" type="ORF">OBBRIDRAFT_123127</name>
</gene>
<feature type="region of interest" description="Disordered" evidence="1">
    <location>
        <begin position="358"/>
        <end position="389"/>
    </location>
</feature>
<protein>
    <recommendedName>
        <fullName evidence="3">RGS domain-containing protein</fullName>
    </recommendedName>
</protein>
<accession>A0A8E2DRR9</accession>
<evidence type="ECO:0000256" key="1">
    <source>
        <dbReference type="SAM" id="MobiDB-lite"/>
    </source>
</evidence>
<feature type="transmembrane region" description="Helical" evidence="2">
    <location>
        <begin position="429"/>
        <end position="450"/>
    </location>
</feature>
<proteinExistence type="predicted"/>
<name>A0A8E2DRR9_9APHY</name>
<dbReference type="PANTHER" id="PTHR39466:SF1">
    <property type="entry name" value="RGS DOMAIN-CONTAINING PROTEIN"/>
    <property type="match status" value="1"/>
</dbReference>
<organism evidence="4 5">
    <name type="scientific">Obba rivulosa</name>
    <dbReference type="NCBI Taxonomy" id="1052685"/>
    <lineage>
        <taxon>Eukaryota</taxon>
        <taxon>Fungi</taxon>
        <taxon>Dikarya</taxon>
        <taxon>Basidiomycota</taxon>
        <taxon>Agaricomycotina</taxon>
        <taxon>Agaricomycetes</taxon>
        <taxon>Polyporales</taxon>
        <taxon>Gelatoporiaceae</taxon>
        <taxon>Obba</taxon>
    </lineage>
</organism>